<feature type="domain" description="Homeobox" evidence="12">
    <location>
        <begin position="155"/>
        <end position="215"/>
    </location>
</feature>
<dbReference type="InterPro" id="IPR001356">
    <property type="entry name" value="HD"/>
</dbReference>
<reference evidence="13 14" key="1">
    <citation type="submission" date="2022-05" db="EMBL/GenBank/DDBJ databases">
        <authorList>
            <consortium name="Genoscope - CEA"/>
            <person name="William W."/>
        </authorList>
    </citation>
    <scope>NUCLEOTIDE SEQUENCE [LARGE SCALE GENOMIC DNA]</scope>
</reference>
<keyword evidence="6" id="KW-0010">Activator</keyword>
<evidence type="ECO:0000256" key="8">
    <source>
        <dbReference type="ARBA" id="ARBA00023242"/>
    </source>
</evidence>
<evidence type="ECO:0000256" key="7">
    <source>
        <dbReference type="ARBA" id="ARBA00023163"/>
    </source>
</evidence>
<keyword evidence="7" id="KW-0804">Transcription</keyword>
<evidence type="ECO:0000256" key="10">
    <source>
        <dbReference type="RuleBase" id="RU000682"/>
    </source>
</evidence>
<evidence type="ECO:0000259" key="12">
    <source>
        <dbReference type="PROSITE" id="PS50071"/>
    </source>
</evidence>
<dbReference type="PANTHER" id="PTHR24328:SF7">
    <property type="entry name" value="BUTTONLESS"/>
    <property type="match status" value="1"/>
</dbReference>
<feature type="compositionally biased region" description="Basic and acidic residues" evidence="11">
    <location>
        <begin position="119"/>
        <end position="130"/>
    </location>
</feature>
<evidence type="ECO:0000256" key="3">
    <source>
        <dbReference type="ARBA" id="ARBA00023015"/>
    </source>
</evidence>
<feature type="compositionally biased region" description="Acidic residues" evidence="11">
    <location>
        <begin position="137"/>
        <end position="148"/>
    </location>
</feature>
<gene>
    <name evidence="13" type="ORF">PEVE_00003815</name>
</gene>
<dbReference type="InterPro" id="IPR017970">
    <property type="entry name" value="Homeobox_CS"/>
</dbReference>
<keyword evidence="3" id="KW-0805">Transcription regulation</keyword>
<sequence>MYARGFNYSSQGYGHYNAPYHLSQQNSLHHPPYQPYIYNAPRYTFNAFPRTNPSPFNHISPSAPSAIHYPSESRLPDLTVSRQSYETHCHYYTPPSLTPQPVATPPEPLIHREKDVEQTVHETSVSEKLADNCYQGEDVEEDEDEEEEKTEKPKGKKRKERTAFTTHQLRELENEFARNNYLTRLRRYEIAVSLDLSERQVKVWFQNRRMKWKRVKGEKKPEKKSPYQIMQLEKERLQ</sequence>
<evidence type="ECO:0000256" key="11">
    <source>
        <dbReference type="SAM" id="MobiDB-lite"/>
    </source>
</evidence>
<keyword evidence="8 9" id="KW-0539">Nucleus</keyword>
<feature type="DNA-binding region" description="Homeobox" evidence="9">
    <location>
        <begin position="157"/>
        <end position="216"/>
    </location>
</feature>
<dbReference type="PRINTS" id="PR00024">
    <property type="entry name" value="HOMEOBOX"/>
</dbReference>
<feature type="region of interest" description="Disordered" evidence="11">
    <location>
        <begin position="119"/>
        <end position="161"/>
    </location>
</feature>
<dbReference type="SUPFAM" id="SSF46689">
    <property type="entry name" value="Homeodomain-like"/>
    <property type="match status" value="1"/>
</dbReference>
<dbReference type="EMBL" id="CALNXI010001230">
    <property type="protein sequence ID" value="CAH3161009.1"/>
    <property type="molecule type" value="Genomic_DNA"/>
</dbReference>
<dbReference type="InterPro" id="IPR020479">
    <property type="entry name" value="HD_metazoa"/>
</dbReference>
<accession>A0ABN8QC12</accession>
<dbReference type="Pfam" id="PF00046">
    <property type="entry name" value="Homeodomain"/>
    <property type="match status" value="1"/>
</dbReference>
<evidence type="ECO:0000256" key="9">
    <source>
        <dbReference type="PROSITE-ProRule" id="PRU00108"/>
    </source>
</evidence>
<evidence type="ECO:0000256" key="6">
    <source>
        <dbReference type="ARBA" id="ARBA00023159"/>
    </source>
</evidence>
<organism evidence="13 14">
    <name type="scientific">Porites evermanni</name>
    <dbReference type="NCBI Taxonomy" id="104178"/>
    <lineage>
        <taxon>Eukaryota</taxon>
        <taxon>Metazoa</taxon>
        <taxon>Cnidaria</taxon>
        <taxon>Anthozoa</taxon>
        <taxon>Hexacorallia</taxon>
        <taxon>Scleractinia</taxon>
        <taxon>Fungiina</taxon>
        <taxon>Poritidae</taxon>
        <taxon>Porites</taxon>
    </lineage>
</organism>
<keyword evidence="5 9" id="KW-0371">Homeobox</keyword>
<keyword evidence="4 9" id="KW-0238">DNA-binding</keyword>
<dbReference type="InterPro" id="IPR042634">
    <property type="entry name" value="MOX-1/MOX-2"/>
</dbReference>
<dbReference type="PANTHER" id="PTHR24328">
    <property type="entry name" value="HOMEOBOX PROTEIN MOX"/>
    <property type="match status" value="1"/>
</dbReference>
<comment type="subcellular location">
    <subcellularLocation>
        <location evidence="1 9 10">Nucleus</location>
    </subcellularLocation>
</comment>
<keyword evidence="14" id="KW-1185">Reference proteome</keyword>
<name>A0ABN8QC12_9CNID</name>
<proteinExistence type="predicted"/>
<evidence type="ECO:0000313" key="13">
    <source>
        <dbReference type="EMBL" id="CAH3161009.1"/>
    </source>
</evidence>
<comment type="caution">
    <text evidence="13">The sequence shown here is derived from an EMBL/GenBank/DDBJ whole genome shotgun (WGS) entry which is preliminary data.</text>
</comment>
<evidence type="ECO:0000256" key="2">
    <source>
        <dbReference type="ARBA" id="ARBA00022473"/>
    </source>
</evidence>
<dbReference type="CDD" id="cd00086">
    <property type="entry name" value="homeodomain"/>
    <property type="match status" value="1"/>
</dbReference>
<dbReference type="Proteomes" id="UP001159427">
    <property type="component" value="Unassembled WGS sequence"/>
</dbReference>
<evidence type="ECO:0000256" key="1">
    <source>
        <dbReference type="ARBA" id="ARBA00004123"/>
    </source>
</evidence>
<dbReference type="PROSITE" id="PS50071">
    <property type="entry name" value="HOMEOBOX_2"/>
    <property type="match status" value="1"/>
</dbReference>
<keyword evidence="2" id="KW-0217">Developmental protein</keyword>
<evidence type="ECO:0000256" key="5">
    <source>
        <dbReference type="ARBA" id="ARBA00023155"/>
    </source>
</evidence>
<protein>
    <recommendedName>
        <fullName evidence="12">Homeobox domain-containing protein</fullName>
    </recommendedName>
</protein>
<dbReference type="InterPro" id="IPR009057">
    <property type="entry name" value="Homeodomain-like_sf"/>
</dbReference>
<dbReference type="Gene3D" id="1.10.10.60">
    <property type="entry name" value="Homeodomain-like"/>
    <property type="match status" value="1"/>
</dbReference>
<dbReference type="PROSITE" id="PS00027">
    <property type="entry name" value="HOMEOBOX_1"/>
    <property type="match status" value="1"/>
</dbReference>
<dbReference type="SMART" id="SM00389">
    <property type="entry name" value="HOX"/>
    <property type="match status" value="1"/>
</dbReference>
<evidence type="ECO:0000256" key="4">
    <source>
        <dbReference type="ARBA" id="ARBA00023125"/>
    </source>
</evidence>
<evidence type="ECO:0000313" key="14">
    <source>
        <dbReference type="Proteomes" id="UP001159427"/>
    </source>
</evidence>